<accession>A0A3N4M2R7</accession>
<evidence type="ECO:0000313" key="3">
    <source>
        <dbReference type="Proteomes" id="UP000267821"/>
    </source>
</evidence>
<feature type="chain" id="PRO_5018338256" description="Granulins domain-containing protein" evidence="1">
    <location>
        <begin position="24"/>
        <end position="296"/>
    </location>
</feature>
<gene>
    <name evidence="2" type="ORF">L211DRAFT_363354</name>
</gene>
<proteinExistence type="predicted"/>
<keyword evidence="1" id="KW-0732">Signal</keyword>
<evidence type="ECO:0000313" key="2">
    <source>
        <dbReference type="EMBL" id="RPB28179.1"/>
    </source>
</evidence>
<keyword evidence="3" id="KW-1185">Reference proteome</keyword>
<dbReference type="STRING" id="1051890.A0A3N4M2R7"/>
<dbReference type="EMBL" id="ML121529">
    <property type="protein sequence ID" value="RPB28179.1"/>
    <property type="molecule type" value="Genomic_DNA"/>
</dbReference>
<evidence type="ECO:0000256" key="1">
    <source>
        <dbReference type="SAM" id="SignalP"/>
    </source>
</evidence>
<evidence type="ECO:0008006" key="4">
    <source>
        <dbReference type="Google" id="ProtNLM"/>
    </source>
</evidence>
<organism evidence="2 3">
    <name type="scientific">Terfezia boudieri ATCC MYA-4762</name>
    <dbReference type="NCBI Taxonomy" id="1051890"/>
    <lineage>
        <taxon>Eukaryota</taxon>
        <taxon>Fungi</taxon>
        <taxon>Dikarya</taxon>
        <taxon>Ascomycota</taxon>
        <taxon>Pezizomycotina</taxon>
        <taxon>Pezizomycetes</taxon>
        <taxon>Pezizales</taxon>
        <taxon>Pezizaceae</taxon>
        <taxon>Terfezia</taxon>
    </lineage>
</organism>
<reference evidence="2 3" key="1">
    <citation type="journal article" date="2018" name="Nat. Ecol. Evol.">
        <title>Pezizomycetes genomes reveal the molecular basis of ectomycorrhizal truffle lifestyle.</title>
        <authorList>
            <person name="Murat C."/>
            <person name="Payen T."/>
            <person name="Noel B."/>
            <person name="Kuo A."/>
            <person name="Morin E."/>
            <person name="Chen J."/>
            <person name="Kohler A."/>
            <person name="Krizsan K."/>
            <person name="Balestrini R."/>
            <person name="Da Silva C."/>
            <person name="Montanini B."/>
            <person name="Hainaut M."/>
            <person name="Levati E."/>
            <person name="Barry K.W."/>
            <person name="Belfiori B."/>
            <person name="Cichocki N."/>
            <person name="Clum A."/>
            <person name="Dockter R.B."/>
            <person name="Fauchery L."/>
            <person name="Guy J."/>
            <person name="Iotti M."/>
            <person name="Le Tacon F."/>
            <person name="Lindquist E.A."/>
            <person name="Lipzen A."/>
            <person name="Malagnac F."/>
            <person name="Mello A."/>
            <person name="Molinier V."/>
            <person name="Miyauchi S."/>
            <person name="Poulain J."/>
            <person name="Riccioni C."/>
            <person name="Rubini A."/>
            <person name="Sitrit Y."/>
            <person name="Splivallo R."/>
            <person name="Traeger S."/>
            <person name="Wang M."/>
            <person name="Zifcakova L."/>
            <person name="Wipf D."/>
            <person name="Zambonelli A."/>
            <person name="Paolocci F."/>
            <person name="Nowrousian M."/>
            <person name="Ottonello S."/>
            <person name="Baldrian P."/>
            <person name="Spatafora J.W."/>
            <person name="Henrissat B."/>
            <person name="Nagy L.G."/>
            <person name="Aury J.M."/>
            <person name="Wincker P."/>
            <person name="Grigoriev I.V."/>
            <person name="Bonfante P."/>
            <person name="Martin F.M."/>
        </authorList>
    </citation>
    <scope>NUCLEOTIDE SEQUENCE [LARGE SCALE GENOMIC DNA]</scope>
    <source>
        <strain evidence="2 3">ATCC MYA-4762</strain>
    </source>
</reference>
<feature type="signal peptide" evidence="1">
    <location>
        <begin position="1"/>
        <end position="23"/>
    </location>
</feature>
<name>A0A3N4M2R7_9PEZI</name>
<sequence length="296" mass="31409">MQVKIKSSLPSVLLLAFPGAVFATPEVAEPVRYVKASAMGMSKRNSFMLDIQPQYMAMPLGENSLVKRQSCGSTAKPCYNGCCNIGTVCGIYGGEEGCCPIGKNCNSVSGCQDSDDVYCETYCCPSGTTCAVDSTGEGTCSKGGNDDTGNDDTGGQCEVGYSACAQFDGCCPTGTRCVLPKNCDIPCASDDPKCGTGCCPKGSYCTSEETCEKDSTDSFTSLVQNTKTSRIIKTTTIDYSTETTTDYLPTETTDLSSPTDGDSYPTYARWWFGYSSWCLWCPSHVNGPINGYLGGE</sequence>
<dbReference type="AlphaFoldDB" id="A0A3N4M2R7"/>
<dbReference type="OrthoDB" id="5152093at2759"/>
<protein>
    <recommendedName>
        <fullName evidence="4">Granulins domain-containing protein</fullName>
    </recommendedName>
</protein>
<dbReference type="InParanoid" id="A0A3N4M2R7"/>
<dbReference type="Proteomes" id="UP000267821">
    <property type="component" value="Unassembled WGS sequence"/>
</dbReference>